<accession>A0ABT8L2C5</accession>
<dbReference type="EMBL" id="JAUJEB010000001">
    <property type="protein sequence ID" value="MDN5211899.1"/>
    <property type="molecule type" value="Genomic_DNA"/>
</dbReference>
<evidence type="ECO:0000313" key="2">
    <source>
        <dbReference type="Proteomes" id="UP001172083"/>
    </source>
</evidence>
<protein>
    <recommendedName>
        <fullName evidence="3">Lipoprotein</fullName>
    </recommendedName>
</protein>
<reference evidence="1" key="1">
    <citation type="submission" date="2023-06" db="EMBL/GenBank/DDBJ databases">
        <title>Genomic of Agaribacillus aureum.</title>
        <authorList>
            <person name="Wang G."/>
        </authorList>
    </citation>
    <scope>NUCLEOTIDE SEQUENCE</scope>
    <source>
        <strain evidence="1">BMA12</strain>
    </source>
</reference>
<evidence type="ECO:0000313" key="1">
    <source>
        <dbReference type="EMBL" id="MDN5211899.1"/>
    </source>
</evidence>
<keyword evidence="2" id="KW-1185">Reference proteome</keyword>
<dbReference type="Proteomes" id="UP001172083">
    <property type="component" value="Unassembled WGS sequence"/>
</dbReference>
<organism evidence="1 2">
    <name type="scientific">Agaribacillus aureus</name>
    <dbReference type="NCBI Taxonomy" id="3051825"/>
    <lineage>
        <taxon>Bacteria</taxon>
        <taxon>Pseudomonadati</taxon>
        <taxon>Bacteroidota</taxon>
        <taxon>Cytophagia</taxon>
        <taxon>Cytophagales</taxon>
        <taxon>Splendidivirgaceae</taxon>
        <taxon>Agaribacillus</taxon>
    </lineage>
</organism>
<dbReference type="PROSITE" id="PS51257">
    <property type="entry name" value="PROKAR_LIPOPROTEIN"/>
    <property type="match status" value="1"/>
</dbReference>
<sequence length="215" mass="24796">MIIELKYYRKITPILIVLFSTACGNSKIPDDVKWEITKEEPNNAFSKDNLEIKLNKKVDETTLKEIALELRKDRKQYDNLWIFYRIPNMTNGLAWATTHFTPDLRVEIIGSTAADDIETSKTTDIDGKILGKWRSEKSLMGAALILFKDSGNKLKMRIVFKDGEKMESKIMESKQEGQIRYDDDNEYGEYYILEANGNLGMYGKDGKFDEAIKIE</sequence>
<dbReference type="RefSeq" id="WP_346757226.1">
    <property type="nucleotide sequence ID" value="NZ_JAUJEB010000001.1"/>
</dbReference>
<evidence type="ECO:0008006" key="3">
    <source>
        <dbReference type="Google" id="ProtNLM"/>
    </source>
</evidence>
<name>A0ABT8L2C5_9BACT</name>
<proteinExistence type="predicted"/>
<gene>
    <name evidence="1" type="ORF">QQ020_07545</name>
</gene>
<comment type="caution">
    <text evidence="1">The sequence shown here is derived from an EMBL/GenBank/DDBJ whole genome shotgun (WGS) entry which is preliminary data.</text>
</comment>